<gene>
    <name evidence="1" type="ORF">KI387_015149</name>
</gene>
<dbReference type="AlphaFoldDB" id="A0AA38LFY6"/>
<sequence>LQKKDMVATMLSQMLIMKVIQGQQRLWLCKTNYILDSAHGHSLRTVVYGHSFSLMMVDGLGVRRMKNLQGSLGSQSTIVAGKAMIDDDIPEDTKGVNPPHYDVQKLKEKGLFQLLGSLSL</sequence>
<proteinExistence type="predicted"/>
<reference evidence="1 2" key="1">
    <citation type="journal article" date="2021" name="Nat. Plants">
        <title>The Taxus genome provides insights into paclitaxel biosynthesis.</title>
        <authorList>
            <person name="Xiong X."/>
            <person name="Gou J."/>
            <person name="Liao Q."/>
            <person name="Li Y."/>
            <person name="Zhou Q."/>
            <person name="Bi G."/>
            <person name="Li C."/>
            <person name="Du R."/>
            <person name="Wang X."/>
            <person name="Sun T."/>
            <person name="Guo L."/>
            <person name="Liang H."/>
            <person name="Lu P."/>
            <person name="Wu Y."/>
            <person name="Zhang Z."/>
            <person name="Ro D.K."/>
            <person name="Shang Y."/>
            <person name="Huang S."/>
            <person name="Yan J."/>
        </authorList>
    </citation>
    <scope>NUCLEOTIDE SEQUENCE [LARGE SCALE GENOMIC DNA]</scope>
    <source>
        <strain evidence="1">Ta-2019</strain>
    </source>
</reference>
<evidence type="ECO:0000313" key="1">
    <source>
        <dbReference type="EMBL" id="KAH9320510.1"/>
    </source>
</evidence>
<dbReference type="EMBL" id="JAHRHJ020000003">
    <property type="protein sequence ID" value="KAH9320510.1"/>
    <property type="molecule type" value="Genomic_DNA"/>
</dbReference>
<dbReference type="Proteomes" id="UP000824469">
    <property type="component" value="Unassembled WGS sequence"/>
</dbReference>
<name>A0AA38LFY6_TAXCH</name>
<keyword evidence="2" id="KW-1185">Reference proteome</keyword>
<organism evidence="1 2">
    <name type="scientific">Taxus chinensis</name>
    <name type="common">Chinese yew</name>
    <name type="synonym">Taxus wallichiana var. chinensis</name>
    <dbReference type="NCBI Taxonomy" id="29808"/>
    <lineage>
        <taxon>Eukaryota</taxon>
        <taxon>Viridiplantae</taxon>
        <taxon>Streptophyta</taxon>
        <taxon>Embryophyta</taxon>
        <taxon>Tracheophyta</taxon>
        <taxon>Spermatophyta</taxon>
        <taxon>Pinopsida</taxon>
        <taxon>Pinidae</taxon>
        <taxon>Conifers II</taxon>
        <taxon>Cupressales</taxon>
        <taxon>Taxaceae</taxon>
        <taxon>Taxus</taxon>
    </lineage>
</organism>
<feature type="non-terminal residue" evidence="1">
    <location>
        <position position="1"/>
    </location>
</feature>
<comment type="caution">
    <text evidence="1">The sequence shown here is derived from an EMBL/GenBank/DDBJ whole genome shotgun (WGS) entry which is preliminary data.</text>
</comment>
<protein>
    <submittedName>
        <fullName evidence="1">Uncharacterized protein</fullName>
    </submittedName>
</protein>
<accession>A0AA38LFY6</accession>
<evidence type="ECO:0000313" key="2">
    <source>
        <dbReference type="Proteomes" id="UP000824469"/>
    </source>
</evidence>